<keyword evidence="4" id="KW-1185">Reference proteome</keyword>
<feature type="transmembrane region" description="Helical" evidence="2">
    <location>
        <begin position="6"/>
        <end position="29"/>
    </location>
</feature>
<reference evidence="3 4" key="1">
    <citation type="submission" date="2020-01" db="EMBL/GenBank/DDBJ databases">
        <authorList>
            <consortium name="DOE Joint Genome Institute"/>
            <person name="Haridas S."/>
            <person name="Albert R."/>
            <person name="Binder M."/>
            <person name="Bloem J."/>
            <person name="Labutti K."/>
            <person name="Salamov A."/>
            <person name="Andreopoulos B."/>
            <person name="Baker S.E."/>
            <person name="Barry K."/>
            <person name="Bills G."/>
            <person name="Bluhm B.H."/>
            <person name="Cannon C."/>
            <person name="Castanera R."/>
            <person name="Culley D.E."/>
            <person name="Daum C."/>
            <person name="Ezra D."/>
            <person name="Gonzalez J.B."/>
            <person name="Henrissat B."/>
            <person name="Kuo A."/>
            <person name="Liang C."/>
            <person name="Lipzen A."/>
            <person name="Lutzoni F."/>
            <person name="Magnuson J."/>
            <person name="Mondo S."/>
            <person name="Nolan M."/>
            <person name="Ohm R."/>
            <person name="Pangilinan J."/>
            <person name="Park H.-J.H."/>
            <person name="Ramirez L."/>
            <person name="Alfaro M."/>
            <person name="Sun H."/>
            <person name="Tritt A."/>
            <person name="Yoshinaga Y."/>
            <person name="Zwiers L.-H.L."/>
            <person name="Turgeon B.G."/>
            <person name="Goodwin S.B."/>
            <person name="Spatafora J.W."/>
            <person name="Crous P.W."/>
            <person name="Grigoriev I.V."/>
        </authorList>
    </citation>
    <scope>NUCLEOTIDE SEQUENCE [LARGE SCALE GENOMIC DNA]</scope>
    <source>
        <strain evidence="3 4">CBS 611.86</strain>
    </source>
</reference>
<gene>
    <name evidence="3" type="ORF">BDV95DRAFT_655577</name>
</gene>
<keyword evidence="2" id="KW-1133">Transmembrane helix</keyword>
<accession>A0A7C8M121</accession>
<feature type="compositionally biased region" description="Basic and acidic residues" evidence="1">
    <location>
        <begin position="455"/>
        <end position="467"/>
    </location>
</feature>
<feature type="compositionally biased region" description="Basic and acidic residues" evidence="1">
    <location>
        <begin position="343"/>
        <end position="356"/>
    </location>
</feature>
<keyword evidence="2" id="KW-0472">Membrane</keyword>
<feature type="compositionally biased region" description="Basic residues" evidence="1">
    <location>
        <begin position="541"/>
        <end position="552"/>
    </location>
</feature>
<feature type="compositionally biased region" description="Basic and acidic residues" evidence="1">
    <location>
        <begin position="390"/>
        <end position="406"/>
    </location>
</feature>
<evidence type="ECO:0000313" key="4">
    <source>
        <dbReference type="Proteomes" id="UP000481861"/>
    </source>
</evidence>
<evidence type="ECO:0000313" key="3">
    <source>
        <dbReference type="EMBL" id="KAF2864739.1"/>
    </source>
</evidence>
<feature type="compositionally biased region" description="Basic and acidic residues" evidence="1">
    <location>
        <begin position="415"/>
        <end position="427"/>
    </location>
</feature>
<name>A0A7C8M121_9PLEO</name>
<keyword evidence="2" id="KW-0812">Transmembrane</keyword>
<feature type="compositionally biased region" description="Polar residues" evidence="1">
    <location>
        <begin position="579"/>
        <end position="594"/>
    </location>
</feature>
<comment type="caution">
    <text evidence="3">The sequence shown here is derived from an EMBL/GenBank/DDBJ whole genome shotgun (WGS) entry which is preliminary data.</text>
</comment>
<evidence type="ECO:0000256" key="1">
    <source>
        <dbReference type="SAM" id="MobiDB-lite"/>
    </source>
</evidence>
<feature type="compositionally biased region" description="Basic and acidic residues" evidence="1">
    <location>
        <begin position="96"/>
        <end position="112"/>
    </location>
</feature>
<feature type="region of interest" description="Disordered" evidence="1">
    <location>
        <begin position="54"/>
        <end position="136"/>
    </location>
</feature>
<feature type="compositionally biased region" description="Acidic residues" evidence="1">
    <location>
        <begin position="468"/>
        <end position="478"/>
    </location>
</feature>
<feature type="compositionally biased region" description="Basic and acidic residues" evidence="1">
    <location>
        <begin position="54"/>
        <end position="63"/>
    </location>
</feature>
<dbReference type="Proteomes" id="UP000481861">
    <property type="component" value="Unassembled WGS sequence"/>
</dbReference>
<organism evidence="3 4">
    <name type="scientific">Massariosphaeria phaeospora</name>
    <dbReference type="NCBI Taxonomy" id="100035"/>
    <lineage>
        <taxon>Eukaryota</taxon>
        <taxon>Fungi</taxon>
        <taxon>Dikarya</taxon>
        <taxon>Ascomycota</taxon>
        <taxon>Pezizomycotina</taxon>
        <taxon>Dothideomycetes</taxon>
        <taxon>Pleosporomycetidae</taxon>
        <taxon>Pleosporales</taxon>
        <taxon>Pleosporales incertae sedis</taxon>
        <taxon>Massariosphaeria</taxon>
    </lineage>
</organism>
<dbReference type="AlphaFoldDB" id="A0A7C8M121"/>
<dbReference type="OrthoDB" id="3798784at2759"/>
<sequence length="618" mass="69220">MASPGLIVAIIFAGLFGTVILWLGVYYLYRYIHQSCLELDHWFHFLNREHEDYQKEKGEKGEKSGSGGSGVSPALRLRSSRQSRSDNSRSKRRHTSPRDSLRERKLAGEVERSVQTPPRYRGGQGYHPPQQRLTSGEAQEYHPPMGWQQRLTDGEVQYPVEPMAMPMEREIASPVGRPGPGGSYAFGNPLGYGYQAGAPGYEHQYVGHYEEPPVQSQVEEQTMTEPVTTVPEPRAESEPIQIDFIHIADKLPDWYLEKKQKHQPPVQPDAATGDNSDAESEIQQIPRAFIPRAAPRAAFQFPQYPQFQSRLWEAGPTSYPKQWTNQAGEGQISARYAPYETANGERRTLRNADRRRPAPSFRVPRAPMYERRGEHRPSRRRPQNRPQNRPRSEPQFDDMGNEREQPILESGTNEQPRDHESEVRGEGQEANEENMPGQENNAEPETEPEPEEEQQERSEHEAEKEPEQTAEPDVEPELAGDAPPERQPILLGMTPPVSEAEQPQMPPSPPHSEGPAPSSPRSEVPDCPASPSPSTLISSLHRSHVIHQHSNHGSRQPSQSGSERGPSHSIQISDRESQAHGSTAERASNRTTSPVVAAQGGSDILSTLNGWETDRAHG</sequence>
<dbReference type="EMBL" id="JAADJZ010000040">
    <property type="protein sequence ID" value="KAF2864739.1"/>
    <property type="molecule type" value="Genomic_DNA"/>
</dbReference>
<feature type="compositionally biased region" description="Acidic residues" evidence="1">
    <location>
        <begin position="442"/>
        <end position="454"/>
    </location>
</feature>
<feature type="compositionally biased region" description="Polar residues" evidence="1">
    <location>
        <begin position="553"/>
        <end position="572"/>
    </location>
</feature>
<protein>
    <submittedName>
        <fullName evidence="3">Uncharacterized protein</fullName>
    </submittedName>
</protein>
<proteinExistence type="predicted"/>
<evidence type="ECO:0000256" key="2">
    <source>
        <dbReference type="SAM" id="Phobius"/>
    </source>
</evidence>
<feature type="region of interest" description="Disordered" evidence="1">
    <location>
        <begin position="259"/>
        <end position="281"/>
    </location>
</feature>
<feature type="region of interest" description="Disordered" evidence="1">
    <location>
        <begin position="334"/>
        <end position="618"/>
    </location>
</feature>